<dbReference type="PANTHER" id="PTHR43649">
    <property type="entry name" value="ARABINOSE-BINDING PROTEIN-RELATED"/>
    <property type="match status" value="1"/>
</dbReference>
<accession>A0ABV3Y3Z7</accession>
<comment type="caution">
    <text evidence="1">The sequence shown here is derived from an EMBL/GenBank/DDBJ whole genome shotgun (WGS) entry which is preliminary data.</text>
</comment>
<reference evidence="1 2" key="1">
    <citation type="submission" date="2024-07" db="EMBL/GenBank/DDBJ databases">
        <title>Draft Genome Sequence of Ferrimicrobium acidiphilum Strain YE2023, Isolated from a Pulp of Bioleach Reactor.</title>
        <authorList>
            <person name="Elkina Y.A."/>
            <person name="Bulaeva A.G."/>
            <person name="Beletsky A.V."/>
            <person name="Mardanov A.V."/>
        </authorList>
    </citation>
    <scope>NUCLEOTIDE SEQUENCE [LARGE SCALE GENOMIC DNA]</scope>
    <source>
        <strain evidence="1 2">YE2023</strain>
    </source>
</reference>
<evidence type="ECO:0000313" key="2">
    <source>
        <dbReference type="Proteomes" id="UP001560267"/>
    </source>
</evidence>
<evidence type="ECO:0000313" key="1">
    <source>
        <dbReference type="EMBL" id="MEX6430245.1"/>
    </source>
</evidence>
<dbReference type="RefSeq" id="WP_369084706.1">
    <property type="nucleotide sequence ID" value="NZ_JBFSHR010000042.1"/>
</dbReference>
<dbReference type="PANTHER" id="PTHR43649:SF12">
    <property type="entry name" value="DIACETYLCHITOBIOSE BINDING PROTEIN DASA"/>
    <property type="match status" value="1"/>
</dbReference>
<keyword evidence="2" id="KW-1185">Reference proteome</keyword>
<dbReference type="Gene3D" id="3.40.190.10">
    <property type="entry name" value="Periplasmic binding protein-like II"/>
    <property type="match status" value="1"/>
</dbReference>
<dbReference type="InterPro" id="IPR050490">
    <property type="entry name" value="Bact_solute-bd_prot1"/>
</dbReference>
<dbReference type="Pfam" id="PF13416">
    <property type="entry name" value="SBP_bac_8"/>
    <property type="match status" value="1"/>
</dbReference>
<name>A0ABV3Y3Z7_9ACTN</name>
<proteinExistence type="predicted"/>
<organism evidence="1 2">
    <name type="scientific">Ferrimicrobium acidiphilum</name>
    <dbReference type="NCBI Taxonomy" id="121039"/>
    <lineage>
        <taxon>Bacteria</taxon>
        <taxon>Bacillati</taxon>
        <taxon>Actinomycetota</taxon>
        <taxon>Acidimicrobiia</taxon>
        <taxon>Acidimicrobiales</taxon>
        <taxon>Acidimicrobiaceae</taxon>
        <taxon>Ferrimicrobium</taxon>
    </lineage>
</organism>
<sequence>MTTMVNNFNATHRSVKVSIVVTKASTRLLAAIAAGDPPTLAEISHYDGKYVKSGALVPWNSYIAKSSVVTQANMLPPVWRNGTVGSSHYRLETDLKLSEVFYNESLFAKAGISAPPQTDAQMATDAAKLKTLGVIPIGWKDSSAHILPTFLSNGGSMLKGSNSVGHSVAFDNAAGRATFSYFHNLYAAGELQFHHGTTLRADFASGKIAMIDGTSAGYAKVLIAVGGAFKVGAFVEPAGSTGIHYNLAQGLGFVLPKADTSAQRAAAWTFIQWWFGTKQQVAWAETTGYAPETRAAIAALPTSFLATHPGLKASLSAAESPHTYPRPVSDSYAEVQASLDTEFFNAVTGKQSISSALSTLQSQGNSYMSGASEL</sequence>
<protein>
    <submittedName>
        <fullName evidence="1">Extracellular solute-binding protein</fullName>
    </submittedName>
</protein>
<dbReference type="EMBL" id="JBFSHR010000042">
    <property type="protein sequence ID" value="MEX6430245.1"/>
    <property type="molecule type" value="Genomic_DNA"/>
</dbReference>
<dbReference type="Proteomes" id="UP001560267">
    <property type="component" value="Unassembled WGS sequence"/>
</dbReference>
<gene>
    <name evidence="1" type="ORF">AB6A68_10440</name>
</gene>
<dbReference type="InterPro" id="IPR006059">
    <property type="entry name" value="SBP"/>
</dbReference>
<dbReference type="SUPFAM" id="SSF53850">
    <property type="entry name" value="Periplasmic binding protein-like II"/>
    <property type="match status" value="1"/>
</dbReference>